<dbReference type="GO" id="GO:0070888">
    <property type="term" value="F:E-box binding"/>
    <property type="evidence" value="ECO:0007669"/>
    <property type="project" value="TreeGrafter"/>
</dbReference>
<keyword evidence="4" id="KW-1185">Reference proteome</keyword>
<dbReference type="PROSITE" id="PS50888">
    <property type="entry name" value="BHLH"/>
    <property type="match status" value="1"/>
</dbReference>
<dbReference type="SUPFAM" id="SSF47459">
    <property type="entry name" value="HLH, helix-loop-helix DNA-binding domain"/>
    <property type="match status" value="1"/>
</dbReference>
<dbReference type="RefSeq" id="XP_028513412.1">
    <property type="nucleotide sequence ID" value="XM_028657611.1"/>
</dbReference>
<accession>A0A913YFV9</accession>
<feature type="region of interest" description="Disordered" evidence="1">
    <location>
        <begin position="43"/>
        <end position="74"/>
    </location>
</feature>
<dbReference type="InterPro" id="IPR036638">
    <property type="entry name" value="HLH_DNA-bd_sf"/>
</dbReference>
<dbReference type="EnsemblMetazoa" id="XM_028657611.1">
    <property type="protein sequence ID" value="XP_028513412.1"/>
    <property type="gene ID" value="LOC110234213"/>
</dbReference>
<dbReference type="KEGG" id="epa:110234213"/>
<dbReference type="GO" id="GO:0046983">
    <property type="term" value="F:protein dimerization activity"/>
    <property type="evidence" value="ECO:0007669"/>
    <property type="project" value="InterPro"/>
</dbReference>
<dbReference type="AlphaFoldDB" id="A0A913YFV9"/>
<evidence type="ECO:0000313" key="4">
    <source>
        <dbReference type="Proteomes" id="UP000887567"/>
    </source>
</evidence>
<dbReference type="Pfam" id="PF00010">
    <property type="entry name" value="HLH"/>
    <property type="match status" value="1"/>
</dbReference>
<dbReference type="CDD" id="cd11390">
    <property type="entry name" value="bHLH_TS"/>
    <property type="match status" value="1"/>
</dbReference>
<dbReference type="PANTHER" id="PTHR19290:SF163">
    <property type="entry name" value="BASIC HELIX-LOOP-HELIX NEURAL TRANSCRIPTION FACTOR TAP"/>
    <property type="match status" value="1"/>
</dbReference>
<evidence type="ECO:0000313" key="3">
    <source>
        <dbReference type="EnsemblMetazoa" id="XP_028513412.1"/>
    </source>
</evidence>
<reference evidence="3" key="1">
    <citation type="submission" date="2022-11" db="UniProtKB">
        <authorList>
            <consortium name="EnsemblMetazoa"/>
        </authorList>
    </citation>
    <scope>IDENTIFICATION</scope>
</reference>
<dbReference type="Gene3D" id="4.10.280.10">
    <property type="entry name" value="Helix-loop-helix DNA-binding domain"/>
    <property type="match status" value="1"/>
</dbReference>
<name>A0A913YFV9_EXADI</name>
<dbReference type="GeneID" id="110234213"/>
<sequence length="148" mass="17225">MNNQVLCPRIDEDHLDKIYAEQSNGFPWSLFEDNQSEKEQEIAKSARRNKVTVSQTVRRHRQLRRNARERERQGRLNSAFDVLRGVIPDYLSGKGPERKLTQIETLRLATHYILALTEMLEEENQKPAEYCECGLAFSVRSCNSENSK</sequence>
<dbReference type="OMA" id="CPRIDED"/>
<dbReference type="OrthoDB" id="6022561at2759"/>
<evidence type="ECO:0000259" key="2">
    <source>
        <dbReference type="PROSITE" id="PS50888"/>
    </source>
</evidence>
<feature type="domain" description="BHLH" evidence="2">
    <location>
        <begin position="60"/>
        <end position="116"/>
    </location>
</feature>
<dbReference type="GO" id="GO:0007423">
    <property type="term" value="P:sensory organ development"/>
    <property type="evidence" value="ECO:0007669"/>
    <property type="project" value="TreeGrafter"/>
</dbReference>
<dbReference type="InterPro" id="IPR011598">
    <property type="entry name" value="bHLH_dom"/>
</dbReference>
<dbReference type="Proteomes" id="UP000887567">
    <property type="component" value="Unplaced"/>
</dbReference>
<organism evidence="3 4">
    <name type="scientific">Exaiptasia diaphana</name>
    <name type="common">Tropical sea anemone</name>
    <name type="synonym">Aiptasia pulchella</name>
    <dbReference type="NCBI Taxonomy" id="2652724"/>
    <lineage>
        <taxon>Eukaryota</taxon>
        <taxon>Metazoa</taxon>
        <taxon>Cnidaria</taxon>
        <taxon>Anthozoa</taxon>
        <taxon>Hexacorallia</taxon>
        <taxon>Actiniaria</taxon>
        <taxon>Aiptasiidae</taxon>
        <taxon>Exaiptasia</taxon>
    </lineage>
</organism>
<proteinExistence type="predicted"/>
<dbReference type="InterPro" id="IPR050359">
    <property type="entry name" value="bHLH_transcription_factors"/>
</dbReference>
<dbReference type="GO" id="GO:0045944">
    <property type="term" value="P:positive regulation of transcription by RNA polymerase II"/>
    <property type="evidence" value="ECO:0007669"/>
    <property type="project" value="TreeGrafter"/>
</dbReference>
<dbReference type="PANTHER" id="PTHR19290">
    <property type="entry name" value="BASIC HELIX-LOOP-HELIX PROTEIN NEUROGENIN-RELATED"/>
    <property type="match status" value="1"/>
</dbReference>
<dbReference type="SMART" id="SM00353">
    <property type="entry name" value="HLH"/>
    <property type="match status" value="1"/>
</dbReference>
<dbReference type="GO" id="GO:0061564">
    <property type="term" value="P:axon development"/>
    <property type="evidence" value="ECO:0007669"/>
    <property type="project" value="TreeGrafter"/>
</dbReference>
<protein>
    <recommendedName>
        <fullName evidence="2">BHLH domain-containing protein</fullName>
    </recommendedName>
</protein>
<dbReference type="GO" id="GO:0005634">
    <property type="term" value="C:nucleus"/>
    <property type="evidence" value="ECO:0007669"/>
    <property type="project" value="TreeGrafter"/>
</dbReference>
<dbReference type="GO" id="GO:0000981">
    <property type="term" value="F:DNA-binding transcription factor activity, RNA polymerase II-specific"/>
    <property type="evidence" value="ECO:0007669"/>
    <property type="project" value="TreeGrafter"/>
</dbReference>
<evidence type="ECO:0000256" key="1">
    <source>
        <dbReference type="SAM" id="MobiDB-lite"/>
    </source>
</evidence>